<dbReference type="RefSeq" id="XP_007723117.1">
    <property type="nucleotide sequence ID" value="XM_007724927.1"/>
</dbReference>
<dbReference type="OrthoDB" id="276515at2759"/>
<dbReference type="PANTHER" id="PTHR12121:SF36">
    <property type="entry name" value="ENDONUCLEASE_EXONUCLEASE_PHOSPHATASE DOMAIN-CONTAINING PROTEIN"/>
    <property type="match status" value="1"/>
</dbReference>
<name>W9YEI3_9EURO</name>
<dbReference type="EMBL" id="AMWN01000003">
    <property type="protein sequence ID" value="EXJ90923.1"/>
    <property type="molecule type" value="Genomic_DNA"/>
</dbReference>
<evidence type="ECO:0000256" key="1">
    <source>
        <dbReference type="SAM" id="MobiDB-lite"/>
    </source>
</evidence>
<dbReference type="AlphaFoldDB" id="W9YEI3"/>
<dbReference type="eggNOG" id="ENOG502S5BH">
    <property type="taxonomic scope" value="Eukaryota"/>
</dbReference>
<proteinExistence type="predicted"/>
<feature type="compositionally biased region" description="Pro residues" evidence="1">
    <location>
        <begin position="1"/>
        <end position="10"/>
    </location>
</feature>
<dbReference type="HOGENOM" id="CLU_030508_0_0_1"/>
<dbReference type="GeneID" id="19158916"/>
<dbReference type="GO" id="GO:0000175">
    <property type="term" value="F:3'-5'-RNA exonuclease activity"/>
    <property type="evidence" value="ECO:0007669"/>
    <property type="project" value="TreeGrafter"/>
</dbReference>
<dbReference type="Proteomes" id="UP000019484">
    <property type="component" value="Unassembled WGS sequence"/>
</dbReference>
<dbReference type="InterPro" id="IPR005135">
    <property type="entry name" value="Endo/exonuclease/phosphatase"/>
</dbReference>
<dbReference type="PANTHER" id="PTHR12121">
    <property type="entry name" value="CARBON CATABOLITE REPRESSOR PROTEIN 4"/>
    <property type="match status" value="1"/>
</dbReference>
<accession>W9YEI3</accession>
<feature type="region of interest" description="Disordered" evidence="1">
    <location>
        <begin position="1"/>
        <end position="21"/>
    </location>
</feature>
<dbReference type="Pfam" id="PF03372">
    <property type="entry name" value="Exo_endo_phos"/>
    <property type="match status" value="1"/>
</dbReference>
<dbReference type="InterPro" id="IPR050410">
    <property type="entry name" value="CCR4/nocturin_mRNA_transcr"/>
</dbReference>
<evidence type="ECO:0000259" key="2">
    <source>
        <dbReference type="Pfam" id="PF03372"/>
    </source>
</evidence>
<reference evidence="3 4" key="1">
    <citation type="submission" date="2013-03" db="EMBL/GenBank/DDBJ databases">
        <title>The Genome Sequence of Capronia coronata CBS 617.96.</title>
        <authorList>
            <consortium name="The Broad Institute Genomics Platform"/>
            <person name="Cuomo C."/>
            <person name="de Hoog S."/>
            <person name="Gorbushina A."/>
            <person name="Walker B."/>
            <person name="Young S.K."/>
            <person name="Zeng Q."/>
            <person name="Gargeya S."/>
            <person name="Fitzgerald M."/>
            <person name="Haas B."/>
            <person name="Abouelleil A."/>
            <person name="Allen A.W."/>
            <person name="Alvarado L."/>
            <person name="Arachchi H.M."/>
            <person name="Berlin A.M."/>
            <person name="Chapman S.B."/>
            <person name="Gainer-Dewar J."/>
            <person name="Goldberg J."/>
            <person name="Griggs A."/>
            <person name="Gujja S."/>
            <person name="Hansen M."/>
            <person name="Howarth C."/>
            <person name="Imamovic A."/>
            <person name="Ireland A."/>
            <person name="Larimer J."/>
            <person name="McCowan C."/>
            <person name="Murphy C."/>
            <person name="Pearson M."/>
            <person name="Poon T.W."/>
            <person name="Priest M."/>
            <person name="Roberts A."/>
            <person name="Saif S."/>
            <person name="Shea T."/>
            <person name="Sisk P."/>
            <person name="Sykes S."/>
            <person name="Wortman J."/>
            <person name="Nusbaum C."/>
            <person name="Birren B."/>
        </authorList>
    </citation>
    <scope>NUCLEOTIDE SEQUENCE [LARGE SCALE GENOMIC DNA]</scope>
    <source>
        <strain evidence="3 4">CBS 617.96</strain>
    </source>
</reference>
<comment type="caution">
    <text evidence="3">The sequence shown here is derived from an EMBL/GenBank/DDBJ whole genome shotgun (WGS) entry which is preliminary data.</text>
</comment>
<protein>
    <recommendedName>
        <fullName evidence="2">Endonuclease/exonuclease/phosphatase domain-containing protein</fullName>
    </recommendedName>
</protein>
<dbReference type="InterPro" id="IPR036691">
    <property type="entry name" value="Endo/exonu/phosph_ase_sf"/>
</dbReference>
<sequence>MGDASSPPPVARQVSSQEAPGTSVVPLRIITHNIRFANTSPEKHERLWEDRFPHLSSHFKYHTRPHFAPQSTLVCMQEVLHRQLQDLVKHTFNTSGSTSPSHAEESDWTFVGVGRNDGKTKGEYSPIFFRKSAWKLRHFETVWLNETGEVGKKGWDASSIRILTCAVLQSALPPTDSGVTSTSHTSRVILALNTHLDDQGVVSRRESTKLILKVASRLKSQYSPQFTFLAGDLNSRPDDDAYQLLNMPGSSFVDTRRLIPDDNNAEGKIYAYGNERTFTGFAGDAGAGGRHRIDFIHLGISEGTHDEAEIDTLKQMVQGYGVLPSRFDDQIWMSDHRGIVVDLLVPMKSP</sequence>
<keyword evidence="4" id="KW-1185">Reference proteome</keyword>
<gene>
    <name evidence="3" type="ORF">A1O1_04029</name>
</gene>
<dbReference type="Gene3D" id="3.60.10.10">
    <property type="entry name" value="Endonuclease/exonuclease/phosphatase"/>
    <property type="match status" value="1"/>
</dbReference>
<dbReference type="SUPFAM" id="SSF56219">
    <property type="entry name" value="DNase I-like"/>
    <property type="match status" value="1"/>
</dbReference>
<dbReference type="STRING" id="1182541.W9YEI3"/>
<evidence type="ECO:0000313" key="3">
    <source>
        <dbReference type="EMBL" id="EXJ90923.1"/>
    </source>
</evidence>
<organism evidence="3 4">
    <name type="scientific">Capronia coronata CBS 617.96</name>
    <dbReference type="NCBI Taxonomy" id="1182541"/>
    <lineage>
        <taxon>Eukaryota</taxon>
        <taxon>Fungi</taxon>
        <taxon>Dikarya</taxon>
        <taxon>Ascomycota</taxon>
        <taxon>Pezizomycotina</taxon>
        <taxon>Eurotiomycetes</taxon>
        <taxon>Chaetothyriomycetidae</taxon>
        <taxon>Chaetothyriales</taxon>
        <taxon>Herpotrichiellaceae</taxon>
        <taxon>Capronia</taxon>
    </lineage>
</organism>
<feature type="domain" description="Endonuclease/exonuclease/phosphatase" evidence="2">
    <location>
        <begin position="72"/>
        <end position="323"/>
    </location>
</feature>
<evidence type="ECO:0000313" key="4">
    <source>
        <dbReference type="Proteomes" id="UP000019484"/>
    </source>
</evidence>